<sequence length="56" mass="6710">MTFMSCCFFILFVTIDKKIKGETFMFKKIHFYVTTFSFLAVALITFLSEKDWWHIG</sequence>
<evidence type="ECO:0000256" key="1">
    <source>
        <dbReference type="SAM" id="Phobius"/>
    </source>
</evidence>
<dbReference type="KEGG" id="sub:SUB0058"/>
<keyword evidence="1" id="KW-0472">Membrane</keyword>
<keyword evidence="1" id="KW-0812">Transmembrane</keyword>
<keyword evidence="1" id="KW-1133">Transmembrane helix</keyword>
<keyword evidence="3" id="KW-1185">Reference proteome</keyword>
<accession>B9DSU0</accession>
<evidence type="ECO:0000313" key="2">
    <source>
        <dbReference type="EMBL" id="CAR40422.1"/>
    </source>
</evidence>
<protein>
    <submittedName>
        <fullName evidence="2">Membrane protein</fullName>
    </submittedName>
</protein>
<gene>
    <name evidence="2" type="ordered locus">SUB0058</name>
</gene>
<proteinExistence type="predicted"/>
<reference evidence="3" key="1">
    <citation type="journal article" date="2009" name="BMC Genomics">
        <title>Evidence for niche adaptation in the genome of the bovine pathogen Streptococcus uberis.</title>
        <authorList>
            <person name="Ward P.N."/>
            <person name="Holden M.T.G."/>
            <person name="Leigh J.A."/>
            <person name="Lennard N."/>
            <person name="Bignell A."/>
            <person name="Barron A."/>
            <person name="Clark L."/>
            <person name="Quail M.A."/>
            <person name="Woodward J."/>
            <person name="Barrell B.G."/>
            <person name="Egan S.A."/>
            <person name="Field T.R."/>
            <person name="Maskell D."/>
            <person name="Kehoe M."/>
            <person name="Dowson C.G."/>
            <person name="Chanter N."/>
            <person name="Whatmore A.M."/>
            <person name="Bentley S.D."/>
            <person name="Parkhill J."/>
        </authorList>
    </citation>
    <scope>NUCLEOTIDE SEQUENCE [LARGE SCALE GENOMIC DNA]</scope>
    <source>
        <strain evidence="3">ATCC BAA-854 / 0140J</strain>
    </source>
</reference>
<dbReference type="HOGENOM" id="CLU_3012571_0_0_9"/>
<name>B9DSU0_STRU0</name>
<dbReference type="EMBL" id="AM946015">
    <property type="protein sequence ID" value="CAR40422.1"/>
    <property type="molecule type" value="Genomic_DNA"/>
</dbReference>
<dbReference type="AlphaFoldDB" id="B9DSU0"/>
<feature type="transmembrane region" description="Helical" evidence="1">
    <location>
        <begin position="31"/>
        <end position="48"/>
    </location>
</feature>
<dbReference type="Proteomes" id="UP000000449">
    <property type="component" value="Chromosome"/>
</dbReference>
<dbReference type="NCBIfam" id="NF038244">
    <property type="entry name" value="pheromon_TrpTrp"/>
    <property type="match status" value="1"/>
</dbReference>
<dbReference type="STRING" id="218495.SUB0058"/>
<organism evidence="2 3">
    <name type="scientific">Streptococcus uberis (strain ATCC BAA-854 / 0140J)</name>
    <dbReference type="NCBI Taxonomy" id="218495"/>
    <lineage>
        <taxon>Bacteria</taxon>
        <taxon>Bacillati</taxon>
        <taxon>Bacillota</taxon>
        <taxon>Bacilli</taxon>
        <taxon>Lactobacillales</taxon>
        <taxon>Streptococcaceae</taxon>
        <taxon>Streptococcus</taxon>
    </lineage>
</organism>
<evidence type="ECO:0000313" key="3">
    <source>
        <dbReference type="Proteomes" id="UP000000449"/>
    </source>
</evidence>